<evidence type="ECO:0000313" key="3">
    <source>
        <dbReference type="Proteomes" id="UP000693946"/>
    </source>
</evidence>
<proteinExistence type="predicted"/>
<dbReference type="EMBL" id="JAGKHQ010000005">
    <property type="protein sequence ID" value="KAG7516995.1"/>
    <property type="molecule type" value="Genomic_DNA"/>
</dbReference>
<evidence type="ECO:0000256" key="1">
    <source>
        <dbReference type="SAM" id="MobiDB-lite"/>
    </source>
</evidence>
<feature type="compositionally biased region" description="Basic residues" evidence="1">
    <location>
        <begin position="479"/>
        <end position="490"/>
    </location>
</feature>
<evidence type="ECO:0000313" key="2">
    <source>
        <dbReference type="EMBL" id="KAG7516995.1"/>
    </source>
</evidence>
<dbReference type="AlphaFoldDB" id="A0AAV6SIW4"/>
<dbReference type="Proteomes" id="UP000693946">
    <property type="component" value="Linkage Group LG13"/>
</dbReference>
<name>A0AAV6SIW4_SOLSE</name>
<feature type="compositionally biased region" description="Polar residues" evidence="1">
    <location>
        <begin position="505"/>
        <end position="518"/>
    </location>
</feature>
<sequence>MANGIKSIHPLCSFGFQGHRVKSISSRRSGPVFVCLGYCLFDDCPVEVVVIVQVESSLKAIVKFRGSFVCHRWDQLKRRPVRGKERDALSQTVSTKMPRSVFLESIARLDDTVMASGCRDKVPATGVMKTVSWSQKVKRRRHKNEIISLQRMLKEEEEDPNERIIQKVGLHPKSGKGQTSPFYIYEVVVRHPSKGSSPLPVATYITSDHTTTSVSYFLGSVVTELIRQHGPKAKTRPVMFICDGSVVLLQSLSSNFCGVSLQELLCRYFLIVTGQAKDDAISLPILHRCLSHVMKNAKELCKKHASKHYKLLMHVFGLMTQASTLRELDDLVIMVFSSSHSGENVEKHFLNLQMQLTKGGPCPEDYTDSNLDFENDIGPTRFLQHFEEAALWSKLLLGDLGRHGTGPLYDSLSKKYSKASSKSTQNYTQDNQTQGIMEKSQWDLKQIRFQQKKISRLDDFVDTYKVTLKALLREYADSKRRKKKTHRVDKNKRTLDRKNSKTSENRSPSQSPQGKNNLHLHQSVTLQRILNPKSQLWRKSDTEVVVSVVPSQIIGHNFVIHHSEFRTLKPHQWLVGEVAFLLQCNMSDSERTFLDVAIMEVLPELPAVNKNILEEHLQSIGVETYDDLRFVTEADLMTALRPVQATKLISVWKRNCQ</sequence>
<keyword evidence="3" id="KW-1185">Reference proteome</keyword>
<protein>
    <submittedName>
        <fullName evidence="2">Uncharacterized protein</fullName>
    </submittedName>
</protein>
<feature type="compositionally biased region" description="Basic and acidic residues" evidence="1">
    <location>
        <begin position="491"/>
        <end position="504"/>
    </location>
</feature>
<gene>
    <name evidence="2" type="ORF">JOB18_046441</name>
</gene>
<feature type="region of interest" description="Disordered" evidence="1">
    <location>
        <begin position="479"/>
        <end position="518"/>
    </location>
</feature>
<organism evidence="2 3">
    <name type="scientific">Solea senegalensis</name>
    <name type="common">Senegalese sole</name>
    <dbReference type="NCBI Taxonomy" id="28829"/>
    <lineage>
        <taxon>Eukaryota</taxon>
        <taxon>Metazoa</taxon>
        <taxon>Chordata</taxon>
        <taxon>Craniata</taxon>
        <taxon>Vertebrata</taxon>
        <taxon>Euteleostomi</taxon>
        <taxon>Actinopterygii</taxon>
        <taxon>Neopterygii</taxon>
        <taxon>Teleostei</taxon>
        <taxon>Neoteleostei</taxon>
        <taxon>Acanthomorphata</taxon>
        <taxon>Carangaria</taxon>
        <taxon>Pleuronectiformes</taxon>
        <taxon>Pleuronectoidei</taxon>
        <taxon>Soleidae</taxon>
        <taxon>Solea</taxon>
    </lineage>
</organism>
<accession>A0AAV6SIW4</accession>
<reference evidence="2 3" key="1">
    <citation type="journal article" date="2021" name="Sci. Rep.">
        <title>Chromosome anchoring in Senegalese sole (Solea senegalensis) reveals sex-associated markers and genome rearrangements in flatfish.</title>
        <authorList>
            <person name="Guerrero-Cozar I."/>
            <person name="Gomez-Garrido J."/>
            <person name="Berbel C."/>
            <person name="Martinez-Blanch J.F."/>
            <person name="Alioto T."/>
            <person name="Claros M.G."/>
            <person name="Gagnaire P.A."/>
            <person name="Manchado M."/>
        </authorList>
    </citation>
    <scope>NUCLEOTIDE SEQUENCE [LARGE SCALE GENOMIC DNA]</scope>
    <source>
        <strain evidence="2">Sse05_10M</strain>
    </source>
</reference>
<comment type="caution">
    <text evidence="2">The sequence shown here is derived from an EMBL/GenBank/DDBJ whole genome shotgun (WGS) entry which is preliminary data.</text>
</comment>